<evidence type="ECO:0000313" key="2">
    <source>
        <dbReference type="EMBL" id="WMV39055.1"/>
    </source>
</evidence>
<evidence type="ECO:0000313" key="3">
    <source>
        <dbReference type="Proteomes" id="UP001234989"/>
    </source>
</evidence>
<evidence type="ECO:0000259" key="1">
    <source>
        <dbReference type="Pfam" id="PF03108"/>
    </source>
</evidence>
<feature type="domain" description="Transposase MuDR plant" evidence="1">
    <location>
        <begin position="173"/>
        <end position="234"/>
    </location>
</feature>
<dbReference type="Proteomes" id="UP001234989">
    <property type="component" value="Chromosome 7"/>
</dbReference>
<dbReference type="EMBL" id="CP133618">
    <property type="protein sequence ID" value="WMV39055.1"/>
    <property type="molecule type" value="Genomic_DNA"/>
</dbReference>
<organism evidence="2 3">
    <name type="scientific">Solanum verrucosum</name>
    <dbReference type="NCBI Taxonomy" id="315347"/>
    <lineage>
        <taxon>Eukaryota</taxon>
        <taxon>Viridiplantae</taxon>
        <taxon>Streptophyta</taxon>
        <taxon>Embryophyta</taxon>
        <taxon>Tracheophyta</taxon>
        <taxon>Spermatophyta</taxon>
        <taxon>Magnoliopsida</taxon>
        <taxon>eudicotyledons</taxon>
        <taxon>Gunneridae</taxon>
        <taxon>Pentapetalae</taxon>
        <taxon>asterids</taxon>
        <taxon>lamiids</taxon>
        <taxon>Solanales</taxon>
        <taxon>Solanaceae</taxon>
        <taxon>Solanoideae</taxon>
        <taxon>Solaneae</taxon>
        <taxon>Solanum</taxon>
    </lineage>
</organism>
<dbReference type="PANTHER" id="PTHR31973">
    <property type="entry name" value="POLYPROTEIN, PUTATIVE-RELATED"/>
    <property type="match status" value="1"/>
</dbReference>
<accession>A0AAF0U493</accession>
<gene>
    <name evidence="2" type="ORF">MTR67_032440</name>
</gene>
<dbReference type="Pfam" id="PF03108">
    <property type="entry name" value="DBD_Tnp_Mut"/>
    <property type="match status" value="1"/>
</dbReference>
<reference evidence="2" key="1">
    <citation type="submission" date="2023-08" db="EMBL/GenBank/DDBJ databases">
        <title>A de novo genome assembly of Solanum verrucosum Schlechtendal, a Mexican diploid species geographically isolated from the other diploid A-genome species in potato relatives.</title>
        <authorList>
            <person name="Hosaka K."/>
        </authorList>
    </citation>
    <scope>NUCLEOTIDE SEQUENCE</scope>
    <source>
        <tissue evidence="2">Young leaves</tissue>
    </source>
</reference>
<dbReference type="InterPro" id="IPR004332">
    <property type="entry name" value="Transposase_MuDR"/>
</dbReference>
<dbReference type="PANTHER" id="PTHR31973:SF189">
    <property type="entry name" value="TRANSPOSASE, MUDR, PLANT, MULE TRANSPOSASE DOMAIN PROTEIN-RELATED"/>
    <property type="match status" value="1"/>
</dbReference>
<keyword evidence="3" id="KW-1185">Reference proteome</keyword>
<dbReference type="AlphaFoldDB" id="A0AAF0U493"/>
<protein>
    <recommendedName>
        <fullName evidence="1">Transposase MuDR plant domain-containing protein</fullName>
    </recommendedName>
</protein>
<proteinExistence type="predicted"/>
<name>A0AAF0U493_SOLVR</name>
<sequence>MEIVCPIDAQFSDQIAALLKPPPPQEKYFEELLATRQCDGLKVKPTPHYGKEFIEKCGFRVVKQLLITGPTGTYYLLEDDSSIRTLQTALSSDLQLFVVDEGETTVLITNICDLNKPYHAVPVEVGGDSEPNEEDEVENEPIPSGYNSDELEVFRKEKSREINDKLDKFLELENGMCFKDLKEAKRIVSFYSIIRKVALKVDKSDSIRLRYLCDIGCPFECLISEDRKNQGFKIKTLNTNHSENAFKNRRATQEALAHYLKKKLQNNPKYKVKDMRQDLDDNFNLNVSYSKTKRVKRLVLEKLEGSYIDEFNKLEGYAQELRDNNPSADVIINISREALEQGKKKILKNVCVHSSFNKWLERRFETIYRVR</sequence>